<evidence type="ECO:0000256" key="32">
    <source>
        <dbReference type="HAMAP-Rule" id="MF_04083"/>
    </source>
</evidence>
<dbReference type="FunFam" id="2.170.40.20:FF:000003">
    <property type="entry name" value="Envelope glycoprotein gp160"/>
    <property type="match status" value="1"/>
</dbReference>
<evidence type="ECO:0000256" key="10">
    <source>
        <dbReference type="ARBA" id="ARBA00022570"/>
    </source>
</evidence>
<comment type="function">
    <text evidence="32">Transmembrane protein gp41: Acts as a class I viral fusion protein. Under the current model, the protein has at least 3 conformational states: pre-fusion native state, pre-hairpin intermediate state, and post-fusion hairpin state. During fusion of viral and target intracellular membranes, the coiled coil regions (heptad repeats) assume a trimer-of-hairpins structure, positioning the fusion peptide in close proximity to the C-terminal region of the ectodomain. The formation of this structure appears to drive apposition and subsequent fusion of viral and target cell membranes. Complete fusion occurs in host cell endosomes and is dynamin-dependent, however some lipid transfer might occur at the plasma membrane. The virus undergoes clathrin-dependent internalization long before endosomal fusion, thus minimizing the surface exposure of conserved viral epitopes during fusion and reducing the efficacy of inhibitors targeting these epitopes. Membranes fusion leads to delivery of the nucleocapsid into the cytoplasm.</text>
</comment>
<dbReference type="PROSITE" id="PS51257">
    <property type="entry name" value="PROKAR_LIPOPROTEIN"/>
    <property type="match status" value="1"/>
</dbReference>
<comment type="miscellaneous">
    <text evidence="32">HIV-1 lineages are divided in three main groups, M (for Major), O (for Outlier), and N (for New, or Non-M, Non-O). The vast majority of strains found worldwide belong to the group M. Group O seems to be endemic to and largely confined to Cameroon and neighboring countries in West Central Africa, where these viruses represent a small minority of HIV-1 strains. The group N is represented by a limited number of isolates from Cameroonian persons. The group M is further subdivided in 9 clades or subtypes (A to D, F to H, J and K).</text>
</comment>
<protein>
    <recommendedName>
        <fullName evidence="32">Envelope glycoprotein gp160</fullName>
    </recommendedName>
    <alternativeName>
        <fullName evidence="32">Env polyprotein</fullName>
    </alternativeName>
    <component>
        <recommendedName>
            <fullName evidence="32">Surface protein gp120</fullName>
            <shortName evidence="32">SU</shortName>
        </recommendedName>
        <alternativeName>
            <fullName evidence="32">Glycoprotein 120</fullName>
            <shortName evidence="32">gp120</shortName>
        </alternativeName>
    </component>
    <component>
        <recommendedName>
            <fullName evidence="32">Transmembrane protein gp41</fullName>
            <shortName evidence="32">TM</shortName>
        </recommendedName>
        <alternativeName>
            <fullName evidence="32">Glycoprotein 41</fullName>
            <shortName evidence="32">gp41</shortName>
        </alternativeName>
    </component>
</protein>
<keyword evidence="27 32" id="KW-1015">Disulfide bond</keyword>
<keyword evidence="23 32" id="KW-1039">Host endosome</keyword>
<dbReference type="GO" id="GO:0039654">
    <property type="term" value="P:fusion of virus membrane with host endosome membrane"/>
    <property type="evidence" value="ECO:0007669"/>
    <property type="project" value="UniProtKB-UniRule"/>
</dbReference>
<evidence type="ECO:0000256" key="26">
    <source>
        <dbReference type="ARBA" id="ARBA00023139"/>
    </source>
</evidence>
<dbReference type="InterPro" id="IPR037527">
    <property type="entry name" value="Gp160"/>
</dbReference>
<keyword evidence="31 32" id="KW-1160">Virus entry into host cell</keyword>
<feature type="site" description="Cleavage; by host furin" evidence="32">
    <location>
        <begin position="509"/>
        <end position="510"/>
    </location>
</feature>
<dbReference type="GO" id="GO:0005198">
    <property type="term" value="F:structural molecule activity"/>
    <property type="evidence" value="ECO:0007669"/>
    <property type="project" value="UniProtKB-UniRule"/>
</dbReference>
<feature type="transmembrane region" description="Helical" evidence="33">
    <location>
        <begin position="13"/>
        <end position="41"/>
    </location>
</feature>
<evidence type="ECO:0000256" key="29">
    <source>
        <dbReference type="ARBA" id="ARBA00023280"/>
    </source>
</evidence>
<evidence type="ECO:0000256" key="14">
    <source>
        <dbReference type="ARBA" id="ARBA00022692"/>
    </source>
</evidence>
<keyword evidence="17 32" id="KW-1161">Viral attachment to host cell</keyword>
<dbReference type="CDD" id="cd09909">
    <property type="entry name" value="HIV-1-like_HR1-HR2"/>
    <property type="match status" value="1"/>
</dbReference>
<evidence type="ECO:0000256" key="12">
    <source>
        <dbReference type="ARBA" id="ARBA00022595"/>
    </source>
</evidence>
<feature type="domain" description="Retroviral envelope protein GP41-like" evidence="35">
    <location>
        <begin position="528"/>
        <end position="719"/>
    </location>
</feature>
<keyword evidence="11 32" id="KW-0945">Host-virus interaction</keyword>
<dbReference type="InterPro" id="IPR000328">
    <property type="entry name" value="GP41-like"/>
</dbReference>
<feature type="region of interest" description="CD4-binding loop" evidence="32">
    <location>
        <begin position="364"/>
        <end position="374"/>
    </location>
</feature>
<dbReference type="EMBL" id="MF501812">
    <property type="protein sequence ID" value="AWD56777.1"/>
    <property type="molecule type" value="Genomic_RNA"/>
</dbReference>
<comment type="similarity">
    <text evidence="32">Belongs to the HIV-1 env protein family.</text>
</comment>
<accession>A0A2S1EA08</accession>
<keyword evidence="10 32" id="KW-1165">Clathrin-mediated endocytosis of virus by host</keyword>
<keyword evidence="25 32" id="KW-0472">Membrane</keyword>
<feature type="chain" id="PRO_5023507811" description="Envelope glycoprotein gp160" evidence="32">
    <location>
        <begin position="32"/>
        <end position="861"/>
    </location>
</feature>
<reference evidence="36" key="1">
    <citation type="journal article" date="2018" name="Nat. Commun.">
        <title>Tracking HIV-1 recombination to resolve its contribution to HIV-1 evolution in natural infection.</title>
        <authorList>
            <person name="Song H."/>
            <person name="Giorgi E.E."/>
            <person name="Ganusov V.V."/>
            <person name="Cai F."/>
            <person name="Athreya G."/>
            <person name="Yoon H."/>
            <person name="Carja O."/>
            <person name="Hora B."/>
            <person name="Hraber P."/>
            <person name="Jiang C."/>
            <person name="Wang S."/>
            <person name="Li H."/>
            <person name="Salazar-Gonzalez J.F."/>
            <person name="Salazar M.G."/>
            <person name="Goonetilleke N."/>
            <person name="Keele B."/>
            <person name="Montefiori D.C."/>
            <person name="Cohen M.S."/>
            <person name="Shaw G.M."/>
            <person name="Hahn B.H."/>
            <person name="McMichael A.J."/>
            <person name="Haynes B.F."/>
            <person name="Korber B."/>
            <person name="Battacharya T."/>
            <person name="Gao F."/>
        </authorList>
    </citation>
    <scope>NUCLEOTIDE SEQUENCE</scope>
    <source>
        <strain evidence="36">CH1754.3.d0441.ipe021_55</strain>
    </source>
</reference>
<comment type="domain">
    <text evidence="32">Some of the most genetically diverse regions of the viral genome are present in Env. They are called variable regions 1 through 5 (V1 through V5). Coreceptor usage of gp120 is determined mainly by the primary structure of the third variable region (V3) in the outer domain of gp120. The sequence of V3 determines which coreceptor, CCR5 and/or CXCR4 (corresponding to R5/macrophage, X4/T cell and R5X4/T cell and macrophage tropism), is used to trigger the fusion potential of the Env complex, and hence which cells the virus can infect. Binding to CCR5 involves a region adjacent in addition to V3.</text>
</comment>
<keyword evidence="19 32" id="KW-1043">Host membrane</keyword>
<evidence type="ECO:0000256" key="15">
    <source>
        <dbReference type="ARBA" id="ARBA00022703"/>
    </source>
</evidence>
<keyword evidence="15 32" id="KW-0053">Apoptosis</keyword>
<keyword evidence="22 32" id="KW-1133">Transmembrane helix</keyword>
<dbReference type="GO" id="GO:0019031">
    <property type="term" value="C:viral envelope"/>
    <property type="evidence" value="ECO:0007669"/>
    <property type="project" value="UniProtKB-KW"/>
</dbReference>
<feature type="short sequence motif" description="YXXL motif; contains endocytosis signal" evidence="32">
    <location>
        <begin position="710"/>
        <end position="713"/>
    </location>
</feature>
<organismHost>
    <name type="scientific">Homo sapiens</name>
    <name type="common">Human</name>
    <dbReference type="NCBI Taxonomy" id="9606"/>
</organismHost>
<evidence type="ECO:0000256" key="11">
    <source>
        <dbReference type="ARBA" id="ARBA00022581"/>
    </source>
</evidence>
<evidence type="ECO:0000256" key="1">
    <source>
        <dbReference type="ARBA" id="ARBA00004402"/>
    </source>
</evidence>
<feature type="disulfide bond" evidence="32">
    <location>
        <begin position="220"/>
        <end position="249"/>
    </location>
</feature>
<feature type="region of interest" description="MPER; binding to GalCer" evidence="32">
    <location>
        <begin position="660"/>
        <end position="681"/>
    </location>
</feature>
<dbReference type="InterPro" id="IPR036377">
    <property type="entry name" value="Gp120_core_sf"/>
</dbReference>
<evidence type="ECO:0000256" key="2">
    <source>
        <dbReference type="ARBA" id="ARBA00004433"/>
    </source>
</evidence>
<comment type="domain">
    <text evidence="32">The YXXL motif is involved in determining the exact site of viral release at the surface of infected mononuclear cells and promotes endocytosis. YXXL and di-leucine endocytosis motifs interact directly or indirectly with the clathrin adapter complexes, opperate independently, and their activities are not additive.</text>
</comment>
<feature type="domain" description="Human immunodeficiency virus 1 envelope glycoprotein Gp120" evidence="34">
    <location>
        <begin position="33"/>
        <end position="509"/>
    </location>
</feature>
<feature type="transmembrane region" description="Helical" evidence="33">
    <location>
        <begin position="510"/>
        <end position="533"/>
    </location>
</feature>
<evidence type="ECO:0000256" key="4">
    <source>
        <dbReference type="ARBA" id="ARBA00004563"/>
    </source>
</evidence>
<dbReference type="Gene3D" id="2.170.40.20">
    <property type="entry name" value="Human immunodeficiency virus 1, Gp160, envelope glycoprotein"/>
    <property type="match status" value="2"/>
</dbReference>
<dbReference type="SUPFAM" id="SSF58069">
    <property type="entry name" value="Virus ectodomain"/>
    <property type="match status" value="1"/>
</dbReference>
<dbReference type="FunFam" id="2.170.40.20:FF:000002">
    <property type="entry name" value="Envelope glycoprotein gp160"/>
    <property type="match status" value="1"/>
</dbReference>
<feature type="transmembrane region" description="Helical" evidence="33">
    <location>
        <begin position="676"/>
        <end position="703"/>
    </location>
</feature>
<evidence type="ECO:0000256" key="21">
    <source>
        <dbReference type="ARBA" id="ARBA00022890"/>
    </source>
</evidence>
<evidence type="ECO:0000256" key="31">
    <source>
        <dbReference type="ARBA" id="ARBA00023296"/>
    </source>
</evidence>
<keyword evidence="24 32" id="KW-0175">Coiled coil</keyword>
<comment type="miscellaneous">
    <text evidence="32">Inhibitors targeting HIV-1 viral envelope proteins are used as antiretroviral drugs. Attachment of virions to the cell surface via non-specific interactions and CD4 binding can be blocked by inhibitors that include cyanovirin-N, cyclotriazadisulfonamide analogs, PRO 2000, TNX 355 and PRO 542. In addition, BMS 806 can block CD4-induced conformational changes. Env interactions with the coreceptor molecules can be targeted by CCR5 antagonists including SCH-D, maraviroc (UK 427857) and aplaviroc (GW 873140), and the CXCR4 antagonist AMD 070. Fusion of viral and cellular membranes can be inhibited by peptides such as enfuvirtide and tifuvirtide (T 1249). Resistance to inhibitors associated with mutations in Env are observed. Most of the time, single mutations confer only a modest reduction in drug susceptibility. Combination of several mutations is usually required to develop a high-level drug resistance.</text>
</comment>
<evidence type="ECO:0000256" key="27">
    <source>
        <dbReference type="ARBA" id="ARBA00023157"/>
    </source>
</evidence>
<evidence type="ECO:0000256" key="17">
    <source>
        <dbReference type="ARBA" id="ARBA00022804"/>
    </source>
</evidence>
<comment type="function">
    <text evidence="32">Envelope glycoprotein gp160: Oligomerizes in the host endoplasmic reticulum into predominantly trimers. In a second time, gp160 transits in the host Golgi, where glycosylation is completed. The precursor is then proteolytically cleaved in the trans-Golgi and thereby activated by cellular furin or furin-like proteases to produce gp120 and gp41.</text>
</comment>
<dbReference type="Pfam" id="PF00517">
    <property type="entry name" value="GP41"/>
    <property type="match status" value="1"/>
</dbReference>
<feature type="disulfide bond" evidence="32">
    <location>
        <begin position="230"/>
        <end position="241"/>
    </location>
</feature>
<evidence type="ECO:0000256" key="28">
    <source>
        <dbReference type="ARBA" id="ARBA00023180"/>
    </source>
</evidence>
<feature type="disulfide bond" evidence="32">
    <location>
        <begin position="53"/>
        <end position="73"/>
    </location>
</feature>
<dbReference type="GO" id="GO:0044175">
    <property type="term" value="C:host cell endosome membrane"/>
    <property type="evidence" value="ECO:0007669"/>
    <property type="project" value="UniProtKB-SubCell"/>
</dbReference>
<comment type="domain">
    <text evidence="32">The CD4-binding region is targeted by the antibody b12.</text>
</comment>
<dbReference type="HAMAP" id="MF_04083">
    <property type="entry name" value="HIV_ENV"/>
    <property type="match status" value="1"/>
</dbReference>
<comment type="subunit">
    <text evidence="32">The mature envelope protein (Env) consists of a homotrimer of non-covalently associated gp120-gp41 heterodimers. The resulting complex protrudes from the virus surface as a spike. There seems to be as few as 10 spikes on the average virion. Surface protein gp120 interacts with host CD4, CCR5 and CXCR4. Gp120 also interacts with the C-type lectins CD209/DC-SIGN and CLEC4M/DC-SIGNR (collectively referred to as DC-SIGN(R)). Gp120 and gp41 interact with GalCer. Gp120 interacts with host ITGA4/ITGB7 complex; on CD4+ T-cells, this interaction results in rapid activation of integrin ITGAL/LFA-1, which facilitates efficient cell-to-cell spreading of HIV-1. Gp120 interacts with cell-associated heparan sulfate; this interaction increases virus infectivity on permissive cells and may be involved in infection of CD4- cells.</text>
</comment>
<evidence type="ECO:0000256" key="8">
    <source>
        <dbReference type="ARBA" id="ARBA00022510"/>
    </source>
</evidence>
<dbReference type="Pfam" id="PF00516">
    <property type="entry name" value="GP120"/>
    <property type="match status" value="1"/>
</dbReference>
<evidence type="ECO:0000256" key="25">
    <source>
        <dbReference type="ARBA" id="ARBA00023136"/>
    </source>
</evidence>
<keyword evidence="29 32" id="KW-0899">Viral immunoevasion</keyword>
<comment type="PTM">
    <text evidence="32">Palmitoylation of the transmembrane protein and of Env polyprotein (prior to its proteolytic cleavage) is essential for their association with host cell membrane lipid rafts. Palmitoylation is therefore required for envelope trafficking to classical lipid rafts, but not for viral replication.</text>
</comment>
<dbReference type="GO" id="GO:0020002">
    <property type="term" value="C:host cell plasma membrane"/>
    <property type="evidence" value="ECO:0007669"/>
    <property type="project" value="UniProtKB-SubCell"/>
</dbReference>
<evidence type="ECO:0000256" key="19">
    <source>
        <dbReference type="ARBA" id="ARBA00022870"/>
    </source>
</evidence>
<keyword evidence="14 32" id="KW-0812">Transmembrane</keyword>
<comment type="subcellular location">
    <subcellularLocation>
        <location evidence="3">Host cell membrane</location>
        <topology evidence="3">Peripheral membrane protein</topology>
    </subcellularLocation>
    <subcellularLocation>
        <location evidence="1">Host cell membrane</location>
        <topology evidence="1">Single-pass type I membrane protein</topology>
    </subcellularLocation>
    <subcellularLocation>
        <location evidence="2">Host endosome membrane</location>
        <topology evidence="2">Peripheral membrane protein</topology>
    </subcellularLocation>
    <subcellularLocation>
        <location evidence="5">Host endosome membrane</location>
        <topology evidence="5">Single-pass type I membrane protein</topology>
    </subcellularLocation>
    <subcellularLocation>
        <location evidence="6">Virion membrane</location>
        <topology evidence="6">Peripheral membrane protein</topology>
    </subcellularLocation>
    <subcellularLocation>
        <location evidence="4">Virion membrane</location>
        <topology evidence="4">Single-pass type I membrane protein</topology>
    </subcellularLocation>
</comment>
<comment type="domain">
    <text evidence="32">The membrane proximal external region (MPER) present in gp41 is a tryptophan-rich region recognized by the antibodies 2F5, Z13, and 4E10. MPER seems to play a role in fusion.</text>
</comment>
<evidence type="ECO:0000256" key="6">
    <source>
        <dbReference type="ARBA" id="ARBA00004650"/>
    </source>
</evidence>
<evidence type="ECO:0000256" key="3">
    <source>
        <dbReference type="ARBA" id="ARBA00004505"/>
    </source>
</evidence>
<keyword evidence="28 32" id="KW-0325">Glycoprotein</keyword>
<dbReference type="SUPFAM" id="SSF56502">
    <property type="entry name" value="gp120 core"/>
    <property type="match status" value="2"/>
</dbReference>
<evidence type="ECO:0000256" key="16">
    <source>
        <dbReference type="ARBA" id="ARBA00022729"/>
    </source>
</evidence>
<comment type="subcellular location">
    <molecule>Surface protein gp120</molecule>
    <subcellularLocation>
        <location evidence="32">Virion membrane</location>
        <topology evidence="32">Peripheral membrane protein</topology>
    </subcellularLocation>
    <subcellularLocation>
        <location evidence="32">Host cell membrane</location>
        <topology evidence="32">Peripheral membrane protein</topology>
    </subcellularLocation>
    <subcellularLocation>
        <location evidence="32">Host endosome membrane</location>
        <topology evidence="32">Single-pass type I membrane protein</topology>
    </subcellularLocation>
    <text evidence="32">The surface protein is not anchored to the viral envelope, but associates with the extravirion surface through its binding to TM. It is probably concentrated at the site of budding and incorporated into the virions possibly by contacts between the cytoplasmic tail of Env and the N-terminus of Gag.</text>
</comment>
<dbReference type="Gene3D" id="1.20.5.490">
    <property type="entry name" value="Single helix bin"/>
    <property type="match status" value="1"/>
</dbReference>
<evidence type="ECO:0000256" key="30">
    <source>
        <dbReference type="ARBA" id="ARBA00023288"/>
    </source>
</evidence>
<evidence type="ECO:0000256" key="33">
    <source>
        <dbReference type="RuleBase" id="RU363095"/>
    </source>
</evidence>
<keyword evidence="30 32" id="KW-0449">Lipoprotein</keyword>
<keyword evidence="20 32" id="KW-0261">Viral envelope protein</keyword>
<dbReference type="GO" id="GO:0052031">
    <property type="term" value="P:symbiont-mediated perturbation of host defense response"/>
    <property type="evidence" value="ECO:0007669"/>
    <property type="project" value="UniProtKB-UniRule"/>
</dbReference>
<comment type="PTM">
    <text evidence="32">Specific enzymatic cleavages in vivo yield mature proteins. Envelope glycoproteins are synthesized as a inactive precursor that is heavily N-glycosylated and processed likely by host cell furin in the Golgi to yield the mature SU and TM proteins. The cleavage site between SU and TM requires the minimal sequence [KR]-X-[KR]-R. About 2 of the 9 disulfide bonds of gp41 are reduced by P4HB/PDI, following binding to CD4 receptor.</text>
</comment>
<keyword evidence="16 32" id="KW-0732">Signal</keyword>
<evidence type="ECO:0000256" key="20">
    <source>
        <dbReference type="ARBA" id="ARBA00022879"/>
    </source>
</evidence>
<keyword evidence="26 32" id="KW-0564">Palmitate</keyword>
<evidence type="ECO:0000259" key="34">
    <source>
        <dbReference type="Pfam" id="PF00516"/>
    </source>
</evidence>
<keyword evidence="18 32" id="KW-0946">Virion</keyword>
<evidence type="ECO:0000256" key="18">
    <source>
        <dbReference type="ARBA" id="ARBA00022844"/>
    </source>
</evidence>
<dbReference type="FunFam" id="1.10.287.210:FF:000001">
    <property type="entry name" value="Envelope glycoprotein gp160"/>
    <property type="match status" value="1"/>
</dbReference>
<gene>
    <name evidence="32 36" type="primary">env</name>
</gene>
<dbReference type="Gene3D" id="1.10.287.210">
    <property type="match status" value="1"/>
</dbReference>
<evidence type="ECO:0000256" key="5">
    <source>
        <dbReference type="ARBA" id="ARBA00004578"/>
    </source>
</evidence>
<feature type="region of interest" description="Fusion peptide" evidence="32">
    <location>
        <begin position="510"/>
        <end position="530"/>
    </location>
</feature>
<keyword evidence="8 32" id="KW-1170">Fusion of virus membrane with host endosomal membrane</keyword>
<proteinExistence type="inferred from homology"/>
<feature type="lipid moiety-binding region" description="S-palmitoyl cysteine; by host" evidence="32">
    <location>
        <position position="842"/>
    </location>
</feature>
<evidence type="ECO:0000256" key="9">
    <source>
        <dbReference type="ARBA" id="ARBA00022511"/>
    </source>
</evidence>
<evidence type="ECO:0000256" key="24">
    <source>
        <dbReference type="ARBA" id="ARBA00023054"/>
    </source>
</evidence>
<comment type="domain">
    <text evidence="32 33">The 17 amino acids long immunosuppressive region is present in many retroviral envelope proteins. Synthetic peptides derived from this relatively conserved sequence inhibit immune function in vitro and in vivo.</text>
</comment>
<feature type="lipid moiety-binding region" description="S-palmitoyl cysteine; by host" evidence="32">
    <location>
        <position position="762"/>
    </location>
</feature>
<feature type="disulfide bond" evidence="32">
    <location>
        <begin position="596"/>
        <end position="602"/>
    </location>
</feature>
<evidence type="ECO:0000259" key="35">
    <source>
        <dbReference type="Pfam" id="PF00517"/>
    </source>
</evidence>
<feature type="topological domain" description="Cytoplasmic" evidence="32">
    <location>
        <begin position="704"/>
        <end position="861"/>
    </location>
</feature>
<feature type="coiled-coil region" evidence="32">
    <location>
        <begin position="631"/>
        <end position="665"/>
    </location>
</feature>
<evidence type="ECO:0000256" key="23">
    <source>
        <dbReference type="ARBA" id="ARBA00023046"/>
    </source>
</evidence>
<dbReference type="GO" id="GO:0019082">
    <property type="term" value="P:viral protein processing"/>
    <property type="evidence" value="ECO:0007669"/>
    <property type="project" value="UniProtKB-UniRule"/>
</dbReference>
<keyword evidence="9 32" id="KW-1032">Host cell membrane</keyword>
<evidence type="ECO:0000256" key="13">
    <source>
        <dbReference type="ARBA" id="ARBA00022685"/>
    </source>
</evidence>
<sequence>MRVMEILRNCQQWWIWGILGFWMLMSCNVFGNLWVTVYYGVPVWREAKTTLFCASDAKAYEKEVHNVWATHACVPTDPNPQELVLKNVTENFNMWKNDMVDQMHEDIISLWDQSLKPCVKLTPLCVTLKCMDVSVNATNATAENNNQREMKNCSFNITTEIRDRKKKNYALFYKLDIVPFKDEENNHTSNDTYTLINCNTSTVTQACPKVSFDPIPIHYCAPAGFAILKCNDKTFNGTGPCNNVSTVQCTHGIKPVVSTQLLLNGSLTEDIVISSENITNNGKTIIVHLNESVQINCTRPGNNTRKSMRIGPGQTFYATGDIIGDIRKAHCNISGQNWTETVKRVMGKLKQYFNNNTKIKFEPHSGGDIEITTHSFNCGGEFFYCNTSQLFNNSYLSQLSNDSSSNTTITLPCRIKQIINMWQGVGQAMYAPPIQGNITCNSNITGLLLTRDGGKGNETENDTEIFRPGGGDMRDNWRSELYKYKVVEVKPLGIAPTGAKRRVVEREKRAVGIGAVFLGFLGVAGSTMGAASITLTVQARQLLSGIVQQQSNLLRAIEAQQHMLQLTVWGIKQLQTRVLAIERYLKDQQLLGLWGCSGKIICTTNVPWNSSWSNKSETDIWNNMTWMQWDREIDNYTKTIYDLLEESQFQQEQNEKDLLALDSWKNLWNWFDITNWLWYIKIFIMIVGGLIGLRIIFAVLSIINRVRQGYSPLSFQTLTPNPRELDRLGRIEEEGGEQGRDRSIRLVNGFLALAWDDLRSLCLFSYHRLRDFILIVVRAVELLGRSSLRGIQKGWEAFKYLGGIVQYWGLELKKSAINLFDTIAIVVAEGSDRIIELILRICRAISNIPRRIRQGFEAALL</sequence>
<dbReference type="GO" id="GO:0019064">
    <property type="term" value="P:fusion of virus membrane with host plasma membrane"/>
    <property type="evidence" value="ECO:0007669"/>
    <property type="project" value="UniProtKB-UniRule"/>
</dbReference>
<organism evidence="36">
    <name type="scientific">Human immunodeficiency virus type 1</name>
    <name type="common">HIV-1</name>
    <dbReference type="NCBI Taxonomy" id="11676"/>
    <lineage>
        <taxon>Viruses</taxon>
        <taxon>Riboviria</taxon>
        <taxon>Pararnavirae</taxon>
        <taxon>Artverviricota</taxon>
        <taxon>Revtraviricetes</taxon>
        <taxon>Ortervirales</taxon>
        <taxon>Retroviridae</taxon>
        <taxon>Orthoretrovirinae</taxon>
        <taxon>Lentivirus</taxon>
        <taxon>Lentivirus humimdef1</taxon>
    </lineage>
</organism>
<dbReference type="GO" id="GO:0016020">
    <property type="term" value="C:membrane"/>
    <property type="evidence" value="ECO:0007669"/>
    <property type="project" value="UniProtKB-UniRule"/>
</dbReference>
<dbReference type="GO" id="GO:0019062">
    <property type="term" value="P:virion attachment to host cell"/>
    <property type="evidence" value="ECO:0007669"/>
    <property type="project" value="UniProtKB-UniRule"/>
</dbReference>
<comment type="function">
    <text evidence="32">Surface protein gp120: Attaches the virus to the host lymphoid cell by binding to the primary receptor CD4. This interaction induces a structural rearrangement creating a high affinity binding site for a chemokine coreceptor like CXCR4 and/or CCR5. Acts as a ligand for CD209/DC-SIGN and CLEC4M/DC-SIGNR, which are respectively found on dendritic cells (DCs), and on endothelial cells of liver sinusoids and lymph node sinuses. These interactions allow capture of viral particles at mucosal surfaces by these cells and subsequent transmission to permissive cells. HIV subverts the migration properties of dendritic cells to gain access to CD4+ T-cells in lymph nodes. Virus transmission to permissive T-cells occurs either in trans (without DCs infection, through viral capture and transmission), or in cis (following DCs productive infection, through the usual CD4-gp120 interaction), thereby inducing a robust infection. In trans infection, bound virions remain infectious over days and it is proposed that they are not degraded, but protected in non-lysosomal acidic organelles within the DCs close to the cell membrane thus contributing to the viral infectious potential during DCs' migration from the periphery to the lymphoid tissues. On arrival at lymphoid tissues, intact virions recycle back to DCs' cell surface allowing virus transmission to CD4+ T-cells.</text>
</comment>
<dbReference type="InterPro" id="IPR000777">
    <property type="entry name" value="HIV1_Gp120"/>
</dbReference>
<evidence type="ECO:0000313" key="36">
    <source>
        <dbReference type="EMBL" id="AWD56777.1"/>
    </source>
</evidence>
<feature type="chain" id="PRO_5023507809" description="Transmembrane protein gp41" evidence="32">
    <location>
        <begin position="510"/>
        <end position="861"/>
    </location>
</feature>
<comment type="PTM">
    <text evidence="32">Highly glycosylated by host. The high number of glycan on the protein is reffered to as 'glycan shield' because it contributes to hide protein sequence from adaptive immune system.</text>
</comment>
<comment type="caution">
    <text evidence="32 33">Lacks conserved residue(s) required for the propagation of feature annotation.</text>
</comment>
<keyword evidence="13 32" id="KW-0165">Cleavage on pair of basic residues</keyword>
<evidence type="ECO:0000256" key="7">
    <source>
        <dbReference type="ARBA" id="ARBA00022506"/>
    </source>
</evidence>
<comment type="subcellular location">
    <molecule>Transmembrane protein gp41</molecule>
    <subcellularLocation>
        <location evidence="32">Virion membrane</location>
        <topology evidence="32">Single-pass type I membrane protein</topology>
    </subcellularLocation>
    <subcellularLocation>
        <location evidence="32">Host cell membrane</location>
        <topology evidence="32">Single-pass type I membrane protein</topology>
    </subcellularLocation>
    <subcellularLocation>
        <location evidence="32">Host endosome membrane</location>
        <topology evidence="32">Single-pass type I membrane protein</topology>
    </subcellularLocation>
    <text evidence="32">It is probably concentrated at the site of budding and incorporated into the virions possibly by contacts between the cytoplasmic tail of Env and the N-terminus of Gag.</text>
</comment>
<evidence type="ECO:0000256" key="22">
    <source>
        <dbReference type="ARBA" id="ARBA00022989"/>
    </source>
</evidence>
<dbReference type="GO" id="GO:1903908">
    <property type="term" value="P:positive regulation of plasma membrane raft polarization"/>
    <property type="evidence" value="ECO:0007669"/>
    <property type="project" value="UniProtKB-UniRule"/>
</dbReference>
<keyword evidence="21 32" id="KW-1164">Virus endocytosis by host</keyword>
<feature type="short sequence motif" description="Di-leucine internalization motif" evidence="32">
    <location>
        <begin position="860"/>
        <end position="861"/>
    </location>
</feature>
<dbReference type="FunFam" id="1.20.5.490:FF:000001">
    <property type="entry name" value="Envelope glycoprotein gp160"/>
    <property type="match status" value="1"/>
</dbReference>
<dbReference type="GO" id="GO:0075512">
    <property type="term" value="P:clathrin-dependent endocytosis of virus by host cell"/>
    <property type="evidence" value="ECO:0007669"/>
    <property type="project" value="UniProtKB-UniRule"/>
</dbReference>
<keyword evidence="12 32" id="KW-1162">Viral penetration into host cytoplasm</keyword>
<name>A0A2S1EA08_HV1</name>
<dbReference type="GO" id="GO:0055036">
    <property type="term" value="C:virion membrane"/>
    <property type="evidence" value="ECO:0007669"/>
    <property type="project" value="UniProtKB-SubCell"/>
</dbReference>
<keyword evidence="7 32" id="KW-1168">Fusion of virus membrane with host membrane</keyword>
<dbReference type="GO" id="GO:1903911">
    <property type="term" value="P:positive regulation of receptor clustering"/>
    <property type="evidence" value="ECO:0007669"/>
    <property type="project" value="UniProtKB-UniRule"/>
</dbReference>
<feature type="region of interest" description="Immunosuppression" evidence="32">
    <location>
        <begin position="572"/>
        <end position="590"/>
    </location>
</feature>